<evidence type="ECO:0000256" key="4">
    <source>
        <dbReference type="ARBA" id="ARBA00022801"/>
    </source>
</evidence>
<comment type="similarity">
    <text evidence="1 7">Belongs to the peptidase M3 family.</text>
</comment>
<keyword evidence="8" id="KW-0732">Signal</keyword>
<comment type="caution">
    <text evidence="10">The sequence shown here is derived from an EMBL/GenBank/DDBJ whole genome shotgun (WGS) entry which is preliminary data.</text>
</comment>
<dbReference type="CDD" id="cd06456">
    <property type="entry name" value="M3A_DCP"/>
    <property type="match status" value="1"/>
</dbReference>
<dbReference type="InterPro" id="IPR045090">
    <property type="entry name" value="Pept_M3A_M3B"/>
</dbReference>
<evidence type="ECO:0000256" key="7">
    <source>
        <dbReference type="RuleBase" id="RU003435"/>
    </source>
</evidence>
<feature type="signal peptide" evidence="8">
    <location>
        <begin position="1"/>
        <end position="36"/>
    </location>
</feature>
<evidence type="ECO:0000256" key="6">
    <source>
        <dbReference type="ARBA" id="ARBA00023049"/>
    </source>
</evidence>
<sequence length="731" mass="82073">MSRFAPPAPRTNSTRRLAMLLASSALFMGYSSMTLAAETAAPAAARAETNPLLAEWTGPYEGVPPWDKLDPELFPEAFEKAMAEYKAEVQAVIDNPAAPTFENTHVPVMLAGDRLDRVNALWGVQTSNKSNSRVEELDAEWSPKLTKFDTELFLDPKLFARYKAVYDHRHHSGLDAQQIRIVERAYDRMVRNGANLSEADKAKLVDMNSKLEGLFSNFSSKLLADERLYTFVTDKAELDGLEPGFIASLAAAAEAQGKPGQWAIKNTRSSAQPVMQNATNRALREKVWRAFVNRGDNGDANDTNATIAEILKLRQQRAELLGFPTHAHYRMADTMAKTPENAMALMMKVWPGAVARVKEEVADMQAIADAEAKAGKGPKITIEPWDYRYYAEKVRKAKYDLDESEVKPYFQLDKLVDGMFWAAGQLYDLGFKENTGTIPVFDPKVRTFEVYNLKTNENVGVFYLDNFARDGKRSGAWMTTYRSQQTLGGERNVLASNNNNFTEAAKGEPTLISIDDASTLFHEFGHGIHYLLQQVHYPALGRVPRDFVEYPSQVNENWLMTPEVLSKFATHYKTGEPIPQALVDKILASNKFNQGFATVEYLGSAIVDMKLHNRTTPPTDVDRFERETLAEIGMPNEIVMRHRLPQFGHLFSSDAYSAGYYSYLWSETMDADTWAAFTEAGGPWDRGVADKFRTILLMTGNETDRADAYRAFRGRDPDVKALLEKRGFPTE</sequence>
<dbReference type="InterPro" id="IPR001567">
    <property type="entry name" value="Pept_M3A_M3B_dom"/>
</dbReference>
<keyword evidence="6 7" id="KW-0482">Metalloprotease</keyword>
<dbReference type="Proteomes" id="UP001166571">
    <property type="component" value="Unassembled WGS sequence"/>
</dbReference>
<keyword evidence="4 7" id="KW-0378">Hydrolase</keyword>
<proteinExistence type="inferred from homology"/>
<dbReference type="SUPFAM" id="SSF55486">
    <property type="entry name" value="Metalloproteases ('zincins'), catalytic domain"/>
    <property type="match status" value="1"/>
</dbReference>
<evidence type="ECO:0000313" key="11">
    <source>
        <dbReference type="Proteomes" id="UP001166571"/>
    </source>
</evidence>
<dbReference type="Gene3D" id="1.10.1370.10">
    <property type="entry name" value="Neurolysin, domain 3"/>
    <property type="match status" value="1"/>
</dbReference>
<evidence type="ECO:0000256" key="2">
    <source>
        <dbReference type="ARBA" id="ARBA00022670"/>
    </source>
</evidence>
<keyword evidence="2 7" id="KW-0645">Protease</keyword>
<evidence type="ECO:0000256" key="1">
    <source>
        <dbReference type="ARBA" id="ARBA00006040"/>
    </source>
</evidence>
<dbReference type="Pfam" id="PF01432">
    <property type="entry name" value="Peptidase_M3"/>
    <property type="match status" value="1"/>
</dbReference>
<keyword evidence="11" id="KW-1185">Reference proteome</keyword>
<dbReference type="PANTHER" id="PTHR43660">
    <property type="entry name" value="DIPEPTIDYL CARBOXYPEPTIDASE"/>
    <property type="match status" value="1"/>
</dbReference>
<organism evidence="10 11">
    <name type="scientific">Sphingopyxis jiangsuensis</name>
    <dbReference type="NCBI Taxonomy" id="2871171"/>
    <lineage>
        <taxon>Bacteria</taxon>
        <taxon>Pseudomonadati</taxon>
        <taxon>Pseudomonadota</taxon>
        <taxon>Alphaproteobacteria</taxon>
        <taxon>Sphingomonadales</taxon>
        <taxon>Sphingomonadaceae</taxon>
        <taxon>Sphingopyxis</taxon>
    </lineage>
</organism>
<dbReference type="InterPro" id="IPR024077">
    <property type="entry name" value="Neurolysin/TOP_dom2"/>
</dbReference>
<dbReference type="EMBL" id="JAILXK010000002">
    <property type="protein sequence ID" value="MBY4637691.1"/>
    <property type="molecule type" value="Genomic_DNA"/>
</dbReference>
<reference evidence="10" key="1">
    <citation type="submission" date="2021-08" db="EMBL/GenBank/DDBJ databases">
        <title>Sphingopyxis panaciterrulae sp. nov., isolated from the surface water of the Yellow Sea.</title>
        <authorList>
            <person name="Gao Z."/>
            <person name="Zhang D."/>
            <person name="Zhang A."/>
        </authorList>
    </citation>
    <scope>NUCLEOTIDE SEQUENCE</scope>
    <source>
        <strain evidence="10">XHP0097</strain>
    </source>
</reference>
<evidence type="ECO:0000256" key="5">
    <source>
        <dbReference type="ARBA" id="ARBA00022833"/>
    </source>
</evidence>
<comment type="cofactor">
    <cofactor evidence="7">
        <name>Zn(2+)</name>
        <dbReference type="ChEBI" id="CHEBI:29105"/>
    </cofactor>
    <text evidence="7">Binds 1 zinc ion.</text>
</comment>
<feature type="chain" id="PRO_5046977450" evidence="8">
    <location>
        <begin position="37"/>
        <end position="731"/>
    </location>
</feature>
<feature type="domain" description="Peptidase M3A/M3B catalytic" evidence="9">
    <location>
        <begin position="274"/>
        <end position="727"/>
    </location>
</feature>
<keyword evidence="3 7" id="KW-0479">Metal-binding</keyword>
<accession>A0ABS7MF82</accession>
<gene>
    <name evidence="10" type="ORF">K5P26_11140</name>
</gene>
<name>A0ABS7MF82_9SPHN</name>
<evidence type="ECO:0000259" key="9">
    <source>
        <dbReference type="Pfam" id="PF01432"/>
    </source>
</evidence>
<dbReference type="InterPro" id="IPR024079">
    <property type="entry name" value="MetalloPept_cat_dom_sf"/>
</dbReference>
<evidence type="ECO:0000313" key="10">
    <source>
        <dbReference type="EMBL" id="MBY4637691.1"/>
    </source>
</evidence>
<evidence type="ECO:0000256" key="8">
    <source>
        <dbReference type="SAM" id="SignalP"/>
    </source>
</evidence>
<evidence type="ECO:0000256" key="3">
    <source>
        <dbReference type="ARBA" id="ARBA00022723"/>
    </source>
</evidence>
<dbReference type="PANTHER" id="PTHR43660:SF1">
    <property type="entry name" value="DIPEPTIDYL CARBOXYPEPTIDASE"/>
    <property type="match status" value="1"/>
</dbReference>
<dbReference type="InterPro" id="IPR034005">
    <property type="entry name" value="M3A_DCP"/>
</dbReference>
<dbReference type="Gene3D" id="3.40.390.10">
    <property type="entry name" value="Collagenase (Catalytic Domain)"/>
    <property type="match status" value="1"/>
</dbReference>
<keyword evidence="5 7" id="KW-0862">Zinc</keyword>
<protein>
    <submittedName>
        <fullName evidence="10">M3 family metallopeptidase</fullName>
    </submittedName>
</protein>